<comment type="caution">
    <text evidence="1">The sequence shown here is derived from an EMBL/GenBank/DDBJ whole genome shotgun (WGS) entry which is preliminary data.</text>
</comment>
<dbReference type="OrthoDB" id="7820287at2"/>
<dbReference type="AlphaFoldDB" id="A0A2W7N288"/>
<keyword evidence="2" id="KW-1185">Reference proteome</keyword>
<dbReference type="InterPro" id="IPR027417">
    <property type="entry name" value="P-loop_NTPase"/>
</dbReference>
<name>A0A2W7N288_9RHOB</name>
<dbReference type="CDD" id="cd02042">
    <property type="entry name" value="ParAB_family"/>
    <property type="match status" value="1"/>
</dbReference>
<protein>
    <submittedName>
        <fullName evidence="1">Cellulose biosynthesis protein BcsQ</fullName>
    </submittedName>
</protein>
<accession>A0A2W7N288</accession>
<proteinExistence type="predicted"/>
<dbReference type="Pfam" id="PF07015">
    <property type="entry name" value="VirC1"/>
    <property type="match status" value="1"/>
</dbReference>
<gene>
    <name evidence="1" type="ORF">LX81_02969</name>
</gene>
<dbReference type="Proteomes" id="UP000248916">
    <property type="component" value="Unassembled WGS sequence"/>
</dbReference>
<dbReference type="PANTHER" id="PTHR13696:SF96">
    <property type="entry name" value="COBQ_COBB_MIND_PARA NUCLEOTIDE BINDING DOMAIN-CONTAINING PROTEIN"/>
    <property type="match status" value="1"/>
</dbReference>
<dbReference type="SUPFAM" id="SSF52540">
    <property type="entry name" value="P-loop containing nucleoside triphosphate hydrolases"/>
    <property type="match status" value="1"/>
</dbReference>
<evidence type="ECO:0000313" key="1">
    <source>
        <dbReference type="EMBL" id="PZX14170.1"/>
    </source>
</evidence>
<dbReference type="EMBL" id="QKZL01000015">
    <property type="protein sequence ID" value="PZX14170.1"/>
    <property type="molecule type" value="Genomic_DNA"/>
</dbReference>
<evidence type="ECO:0000313" key="2">
    <source>
        <dbReference type="Proteomes" id="UP000248916"/>
    </source>
</evidence>
<organism evidence="1 2">
    <name type="scientific">Palleronia aestuarii</name>
    <dbReference type="NCBI Taxonomy" id="568105"/>
    <lineage>
        <taxon>Bacteria</taxon>
        <taxon>Pseudomonadati</taxon>
        <taxon>Pseudomonadota</taxon>
        <taxon>Alphaproteobacteria</taxon>
        <taxon>Rhodobacterales</taxon>
        <taxon>Roseobacteraceae</taxon>
        <taxon>Palleronia</taxon>
    </lineage>
</organism>
<dbReference type="InterPro" id="IPR050678">
    <property type="entry name" value="DNA_Partitioning_ATPase"/>
</dbReference>
<reference evidence="1 2" key="1">
    <citation type="submission" date="2018-06" db="EMBL/GenBank/DDBJ databases">
        <title>Genomic Encyclopedia of Archaeal and Bacterial Type Strains, Phase II (KMG-II): from individual species to whole genera.</title>
        <authorList>
            <person name="Goeker M."/>
        </authorList>
    </citation>
    <scope>NUCLEOTIDE SEQUENCE [LARGE SCALE GENOMIC DNA]</scope>
    <source>
        <strain evidence="1 2">DSM 22009</strain>
    </source>
</reference>
<sequence length="279" mass="30394">MGTVALEDMQAAEPGEIRMAEAAKVMETAAAPDNEVRAPILTFMSGKGGAGKTISLMTIVSALSARGKKVAILEADEMRPITAWRADGLEKGTWDEEILIYTIEDADDLGVALRKADEAGADFVFIDTKGGGSDLNQTIILNSQLVIVPTALDINEMKALFRTCNYLVDAIEGYEDEVSVQILLNRTPTRDSALAATNKVGLKALVDAEMPVMTSRLPRRQVFSDLPQGGILHKYFEYCRKHPDRRVMAPEVRKAIKDADTLTDEVLSLLEPEAKEAQA</sequence>
<dbReference type="InterPro" id="IPR009744">
    <property type="entry name" value="VirC1"/>
</dbReference>
<dbReference type="PANTHER" id="PTHR13696">
    <property type="entry name" value="P-LOOP CONTAINING NUCLEOSIDE TRIPHOSPHATE HYDROLASE"/>
    <property type="match status" value="1"/>
</dbReference>
<dbReference type="Gene3D" id="3.40.50.300">
    <property type="entry name" value="P-loop containing nucleotide triphosphate hydrolases"/>
    <property type="match status" value="1"/>
</dbReference>